<dbReference type="AlphaFoldDB" id="A0A225D2L0"/>
<keyword evidence="4" id="KW-1185">Reference proteome</keyword>
<gene>
    <name evidence="3" type="ORF">FRUB_10025</name>
</gene>
<proteinExistence type="predicted"/>
<dbReference type="PANTHER" id="PTHR30093:SF2">
    <property type="entry name" value="TYPE II SECRETION SYSTEM PROTEIN H"/>
    <property type="match status" value="1"/>
</dbReference>
<dbReference type="InterPro" id="IPR045584">
    <property type="entry name" value="Pilin-like"/>
</dbReference>
<dbReference type="Pfam" id="PF07596">
    <property type="entry name" value="SBP_bac_10"/>
    <property type="match status" value="1"/>
</dbReference>
<name>A0A225D2L0_9BACT</name>
<comment type="caution">
    <text evidence="3">The sequence shown here is derived from an EMBL/GenBank/DDBJ whole genome shotgun (WGS) entry which is preliminary data.</text>
</comment>
<keyword evidence="1" id="KW-1133">Transmembrane helix</keyword>
<reference evidence="4" key="1">
    <citation type="submission" date="2017-06" db="EMBL/GenBank/DDBJ databases">
        <title>Genome analysis of Fimbriiglobus ruber SP5, the first member of the order Planctomycetales with confirmed chitinolytic capability.</title>
        <authorList>
            <person name="Ravin N.V."/>
            <person name="Rakitin A.L."/>
            <person name="Ivanova A.A."/>
            <person name="Beletsky A.V."/>
            <person name="Kulichevskaya I.S."/>
            <person name="Mardanov A.V."/>
            <person name="Dedysh S.N."/>
        </authorList>
    </citation>
    <scope>NUCLEOTIDE SEQUENCE [LARGE SCALE GENOMIC DNA]</scope>
    <source>
        <strain evidence="4">SP5</strain>
    </source>
</reference>
<accession>A0A225D2L0</accession>
<keyword evidence="1" id="KW-0812">Transmembrane</keyword>
<dbReference type="InterPro" id="IPR027558">
    <property type="entry name" value="Pre_pil_HX9DG_C"/>
</dbReference>
<dbReference type="Gene3D" id="3.30.700.10">
    <property type="entry name" value="Glycoprotein, Type 4 Pilin"/>
    <property type="match status" value="1"/>
</dbReference>
<dbReference type="NCBIfam" id="TIGR04294">
    <property type="entry name" value="pre_pil_HX9DG"/>
    <property type="match status" value="1"/>
</dbReference>
<dbReference type="PROSITE" id="PS00409">
    <property type="entry name" value="PROKAR_NTER_METHYL"/>
    <property type="match status" value="1"/>
</dbReference>
<evidence type="ECO:0000256" key="1">
    <source>
        <dbReference type="SAM" id="Phobius"/>
    </source>
</evidence>
<organism evidence="3 4">
    <name type="scientific">Fimbriiglobus ruber</name>
    <dbReference type="NCBI Taxonomy" id="1908690"/>
    <lineage>
        <taxon>Bacteria</taxon>
        <taxon>Pseudomonadati</taxon>
        <taxon>Planctomycetota</taxon>
        <taxon>Planctomycetia</taxon>
        <taxon>Gemmatales</taxon>
        <taxon>Gemmataceae</taxon>
        <taxon>Fimbriiglobus</taxon>
    </lineage>
</organism>
<feature type="domain" description="DUF1559" evidence="2">
    <location>
        <begin position="45"/>
        <end position="276"/>
    </location>
</feature>
<dbReference type="InterPro" id="IPR012902">
    <property type="entry name" value="N_methyl_site"/>
</dbReference>
<dbReference type="NCBIfam" id="TIGR02532">
    <property type="entry name" value="IV_pilin_GFxxxE"/>
    <property type="match status" value="1"/>
</dbReference>
<protein>
    <recommendedName>
        <fullName evidence="2">DUF1559 domain-containing protein</fullName>
    </recommendedName>
</protein>
<dbReference type="InterPro" id="IPR011453">
    <property type="entry name" value="DUF1559"/>
</dbReference>
<dbReference type="Proteomes" id="UP000214646">
    <property type="component" value="Unassembled WGS sequence"/>
</dbReference>
<dbReference type="EMBL" id="NIDE01000019">
    <property type="protein sequence ID" value="OWK35183.1"/>
    <property type="molecule type" value="Genomic_DNA"/>
</dbReference>
<evidence type="ECO:0000313" key="3">
    <source>
        <dbReference type="EMBL" id="OWK35183.1"/>
    </source>
</evidence>
<evidence type="ECO:0000313" key="4">
    <source>
        <dbReference type="Proteomes" id="UP000214646"/>
    </source>
</evidence>
<dbReference type="SUPFAM" id="SSF54523">
    <property type="entry name" value="Pili subunits"/>
    <property type="match status" value="1"/>
</dbReference>
<keyword evidence="1" id="KW-0472">Membrane</keyword>
<dbReference type="PANTHER" id="PTHR30093">
    <property type="entry name" value="GENERAL SECRETION PATHWAY PROTEIN G"/>
    <property type="match status" value="1"/>
</dbReference>
<feature type="transmembrane region" description="Helical" evidence="1">
    <location>
        <begin position="21"/>
        <end position="44"/>
    </location>
</feature>
<dbReference type="Pfam" id="PF07963">
    <property type="entry name" value="N_methyl"/>
    <property type="match status" value="1"/>
</dbReference>
<sequence length="297" mass="31385">MLNRIFEGVPLVHRDKSRRGFTLIELLVVIAIIAILIGLLLPAVQKVREAASRAKCQNNVKQIALACHNAESTLGLLPPAWGTYGSGIKGPIFFHLLPYVEQTALYASSLLNGVNDCSYGSKYAGGGNPVCGALVKTYQCPSDSTVNTHNDSNWNPSGQTTYADNWQVFANVSAGTGQGSAKLASTFLDGTSNTILFAERVGKCGGVYPLYARWDNQSDAYSPVFAGPSDTTGTTLTPQAGVTIANCNYKQPNSFHTGGVICGLGDGSIRFVSSSVSGTTFWAACTPANSDLLGSDW</sequence>
<evidence type="ECO:0000259" key="2">
    <source>
        <dbReference type="Pfam" id="PF07596"/>
    </source>
</evidence>